<evidence type="ECO:0000256" key="4">
    <source>
        <dbReference type="ARBA" id="ARBA00022679"/>
    </source>
</evidence>
<evidence type="ECO:0000256" key="8">
    <source>
        <dbReference type="ARBA" id="ARBA00048434"/>
    </source>
</evidence>
<evidence type="ECO:0000256" key="3">
    <source>
        <dbReference type="ARBA" id="ARBA00022603"/>
    </source>
</evidence>
<dbReference type="PANTHER" id="PTHR13563:SF13">
    <property type="entry name" value="TRNA METHYLTRANSFERASE 10 HOMOLOG A"/>
    <property type="match status" value="1"/>
</dbReference>
<feature type="region of interest" description="Disordered" evidence="9">
    <location>
        <begin position="53"/>
        <end position="75"/>
    </location>
</feature>
<keyword evidence="3" id="KW-0489">Methyltransferase</keyword>
<evidence type="ECO:0000256" key="5">
    <source>
        <dbReference type="ARBA" id="ARBA00022691"/>
    </source>
</evidence>
<dbReference type="EC" id="2.1.1.221" evidence="1"/>
<dbReference type="Proteomes" id="UP001142393">
    <property type="component" value="Unassembled WGS sequence"/>
</dbReference>
<dbReference type="GO" id="GO:0052905">
    <property type="term" value="F:tRNA (guanosine(9)-N1)-methyltransferase activity"/>
    <property type="evidence" value="ECO:0007669"/>
    <property type="project" value="UniProtKB-EC"/>
</dbReference>
<feature type="domain" description="SAM-dependent MTase TRM10-type" evidence="10">
    <location>
        <begin position="130"/>
        <end position="343"/>
    </location>
</feature>
<keyword evidence="12" id="KW-1185">Reference proteome</keyword>
<dbReference type="AlphaFoldDB" id="A0A9W8NUB9"/>
<keyword evidence="4" id="KW-0808">Transferase</keyword>
<reference evidence="11 12" key="1">
    <citation type="journal article" date="2023" name="Proc. Natl. Acad. Sci. U.S.A.">
        <title>A global phylogenomic analysis of the shiitake genus Lentinula.</title>
        <authorList>
            <person name="Sierra-Patev S."/>
            <person name="Min B."/>
            <person name="Naranjo-Ortiz M."/>
            <person name="Looney B."/>
            <person name="Konkel Z."/>
            <person name="Slot J.C."/>
            <person name="Sakamoto Y."/>
            <person name="Steenwyk J.L."/>
            <person name="Rokas A."/>
            <person name="Carro J."/>
            <person name="Camarero S."/>
            <person name="Ferreira P."/>
            <person name="Molpeceres G."/>
            <person name="Ruiz-Duenas F.J."/>
            <person name="Serrano A."/>
            <person name="Henrissat B."/>
            <person name="Drula E."/>
            <person name="Hughes K.W."/>
            <person name="Mata J.L."/>
            <person name="Ishikawa N.K."/>
            <person name="Vargas-Isla R."/>
            <person name="Ushijima S."/>
            <person name="Smith C.A."/>
            <person name="Donoghue J."/>
            <person name="Ahrendt S."/>
            <person name="Andreopoulos W."/>
            <person name="He G."/>
            <person name="LaButti K."/>
            <person name="Lipzen A."/>
            <person name="Ng V."/>
            <person name="Riley R."/>
            <person name="Sandor L."/>
            <person name="Barry K."/>
            <person name="Martinez A.T."/>
            <person name="Xiao Y."/>
            <person name="Gibbons J.G."/>
            <person name="Terashima K."/>
            <person name="Grigoriev I.V."/>
            <person name="Hibbett D."/>
        </authorList>
    </citation>
    <scope>NUCLEOTIDE SEQUENCE [LARGE SCALE GENOMIC DNA]</scope>
    <source>
        <strain evidence="11 12">TFB7810</strain>
    </source>
</reference>
<dbReference type="CDD" id="cd18089">
    <property type="entry name" value="SPOUT_Trm10-like"/>
    <property type="match status" value="1"/>
</dbReference>
<dbReference type="Gene3D" id="3.40.1280.30">
    <property type="match status" value="1"/>
</dbReference>
<protein>
    <recommendedName>
        <fullName evidence="2">tRNA (guanine(9)-N1)-methyltransferase</fullName>
        <ecNumber evidence="1">2.1.1.221</ecNumber>
    </recommendedName>
    <alternativeName>
        <fullName evidence="7">tRNA methyltransferase 10</fullName>
    </alternativeName>
    <alternativeName>
        <fullName evidence="6">tRNA(m1G9)-methyltransferase</fullName>
    </alternativeName>
</protein>
<accession>A0A9W8NUB9</accession>
<feature type="compositionally biased region" description="Basic and acidic residues" evidence="9">
    <location>
        <begin position="97"/>
        <end position="106"/>
    </location>
</feature>
<evidence type="ECO:0000256" key="7">
    <source>
        <dbReference type="ARBA" id="ARBA00032166"/>
    </source>
</evidence>
<dbReference type="EMBL" id="JANVFU010000013">
    <property type="protein sequence ID" value="KAJ3740964.1"/>
    <property type="molecule type" value="Genomic_DNA"/>
</dbReference>
<evidence type="ECO:0000256" key="2">
    <source>
        <dbReference type="ARBA" id="ARBA00020451"/>
    </source>
</evidence>
<gene>
    <name evidence="11" type="ORF">DFH05DRAFT_389333</name>
</gene>
<evidence type="ECO:0000313" key="11">
    <source>
        <dbReference type="EMBL" id="KAJ3740964.1"/>
    </source>
</evidence>
<dbReference type="PANTHER" id="PTHR13563">
    <property type="entry name" value="TRNA (GUANINE-9-) METHYLTRANSFERASE"/>
    <property type="match status" value="1"/>
</dbReference>
<evidence type="ECO:0000259" key="10">
    <source>
        <dbReference type="PROSITE" id="PS51675"/>
    </source>
</evidence>
<evidence type="ECO:0000256" key="6">
    <source>
        <dbReference type="ARBA" id="ARBA00031792"/>
    </source>
</evidence>
<dbReference type="InterPro" id="IPR028564">
    <property type="entry name" value="MT_TRM10-typ"/>
</dbReference>
<evidence type="ECO:0000256" key="9">
    <source>
        <dbReference type="SAM" id="MobiDB-lite"/>
    </source>
</evidence>
<feature type="region of interest" description="Disordered" evidence="9">
    <location>
        <begin position="343"/>
        <end position="367"/>
    </location>
</feature>
<dbReference type="GO" id="GO:0005634">
    <property type="term" value="C:nucleus"/>
    <property type="evidence" value="ECO:0007669"/>
    <property type="project" value="TreeGrafter"/>
</dbReference>
<feature type="compositionally biased region" description="Acidic residues" evidence="9">
    <location>
        <begin position="355"/>
        <end position="365"/>
    </location>
</feature>
<feature type="region of interest" description="Disordered" evidence="9">
    <location>
        <begin position="97"/>
        <end position="125"/>
    </location>
</feature>
<comment type="caution">
    <text evidence="11">The sequence shown here is derived from an EMBL/GenBank/DDBJ whole genome shotgun (WGS) entry which is preliminary data.</text>
</comment>
<proteinExistence type="predicted"/>
<sequence>MSRKFEVQVKGFLHGIPVPFPDVANKIRIYSSMSILEELVPSQPIDTPITPITASNDEQVDSLAPSPESNGQAKIMSKKAMKKAAKAERYQSFKLERRAREKQMQKEKKRIKAQKRAAGELDDSAELEEKARKRQKMSGFGGKVVLDLAFDDLMSDKEINSLCSQLAYTYSANRNASYPFTLICTSLNGRTRDRLQAINDGAYKRWARTEWWDDSYERFWLSPGASGSSEKAGPTSADLDARQRSLVYLTADSGEEIEELKPDETYIIGALVDRNRYKNLTLDKANKQSIRHARLPIGKYISTLPTRKVLTVNQVFEIMLKWVETRNWEEAFHSIIPKRKFLDGKKGKGGKRSEEEEVALEGDEDAGAKVETVNGDDAGAEILGTVIQEDELLEAHVQAI</sequence>
<evidence type="ECO:0000313" key="12">
    <source>
        <dbReference type="Proteomes" id="UP001142393"/>
    </source>
</evidence>
<name>A0A9W8NUB9_9AGAR</name>
<dbReference type="PROSITE" id="PS51675">
    <property type="entry name" value="SAM_MT_TRM10"/>
    <property type="match status" value="1"/>
</dbReference>
<keyword evidence="5" id="KW-0949">S-adenosyl-L-methionine</keyword>
<dbReference type="InterPro" id="IPR007356">
    <property type="entry name" value="tRNA_m1G_MeTrfase_euk"/>
</dbReference>
<evidence type="ECO:0000256" key="1">
    <source>
        <dbReference type="ARBA" id="ARBA00012797"/>
    </source>
</evidence>
<dbReference type="GO" id="GO:0000049">
    <property type="term" value="F:tRNA binding"/>
    <property type="evidence" value="ECO:0007669"/>
    <property type="project" value="TreeGrafter"/>
</dbReference>
<dbReference type="GO" id="GO:0002939">
    <property type="term" value="P:tRNA N1-guanine methylation"/>
    <property type="evidence" value="ECO:0007669"/>
    <property type="project" value="TreeGrafter"/>
</dbReference>
<feature type="compositionally biased region" description="Basic and acidic residues" evidence="9">
    <location>
        <begin position="343"/>
        <end position="354"/>
    </location>
</feature>
<comment type="catalytic activity">
    <reaction evidence="8">
        <text>guanosine(9) in tRNA + S-adenosyl-L-methionine = N(1)-methylguanosine(9) in tRNA + S-adenosyl-L-homocysteine + H(+)</text>
        <dbReference type="Rhea" id="RHEA:43156"/>
        <dbReference type="Rhea" id="RHEA-COMP:10367"/>
        <dbReference type="Rhea" id="RHEA-COMP:10368"/>
        <dbReference type="ChEBI" id="CHEBI:15378"/>
        <dbReference type="ChEBI" id="CHEBI:57856"/>
        <dbReference type="ChEBI" id="CHEBI:59789"/>
        <dbReference type="ChEBI" id="CHEBI:73542"/>
        <dbReference type="ChEBI" id="CHEBI:74269"/>
        <dbReference type="EC" id="2.1.1.221"/>
    </reaction>
</comment>
<organism evidence="11 12">
    <name type="scientific">Lentinula detonsa</name>
    <dbReference type="NCBI Taxonomy" id="2804962"/>
    <lineage>
        <taxon>Eukaryota</taxon>
        <taxon>Fungi</taxon>
        <taxon>Dikarya</taxon>
        <taxon>Basidiomycota</taxon>
        <taxon>Agaricomycotina</taxon>
        <taxon>Agaricomycetes</taxon>
        <taxon>Agaricomycetidae</taxon>
        <taxon>Agaricales</taxon>
        <taxon>Marasmiineae</taxon>
        <taxon>Omphalotaceae</taxon>
        <taxon>Lentinula</taxon>
    </lineage>
</organism>
<dbReference type="InterPro" id="IPR038459">
    <property type="entry name" value="MT_TRM10-typ_sf"/>
</dbReference>